<dbReference type="AlphaFoldDB" id="A0A317EJ94"/>
<dbReference type="OrthoDB" id="792781at2"/>
<dbReference type="EMBL" id="QGNZ01000004">
    <property type="protein sequence ID" value="PWS26169.1"/>
    <property type="molecule type" value="Genomic_DNA"/>
</dbReference>
<sequence>MPIYCDEAGSNGNDLLEKIQPYFTYAALDISEDDAAEMANYLKTKYRLQGNEPKGINMVKTQNGRLALLELFERYSGKVKILYHHKKFALSCKFFEYIFEPVIAEVNSFFYRYEFNKFIANFLFDIIERKGESAEIIYIKFQHLVRGSDFRGLFDVLSSSIDDNKLVRQIFGFACIHKDKIRDELLITEKVQPWVLDLAQSAFYDLMVKWQIDIPELTVICDDSKPLRYLVEDGNSLFRPNQEVKMWDPLGKGEIPLNFKLTEPIKFLKSNKSKGLQLADMFASSAYFFLKHSDDEFSTKLSPYLENIFSHTSDRTIMPQPTKYLSSGSPFYKFGKDTVKQLYDFSLKGRKDVGSSVMYAFLKKATIK</sequence>
<protein>
    <recommendedName>
        <fullName evidence="3">DUF3800 domain-containing protein</fullName>
    </recommendedName>
</protein>
<organism evidence="1 2">
    <name type="scientific">Pedobacter yonginense</name>
    <dbReference type="NCBI Taxonomy" id="651869"/>
    <lineage>
        <taxon>Bacteria</taxon>
        <taxon>Pseudomonadati</taxon>
        <taxon>Bacteroidota</taxon>
        <taxon>Sphingobacteriia</taxon>
        <taxon>Sphingobacteriales</taxon>
        <taxon>Sphingobacteriaceae</taxon>
        <taxon>Pedobacter</taxon>
    </lineage>
</organism>
<keyword evidence="2" id="KW-1185">Reference proteome</keyword>
<dbReference type="Pfam" id="PF12686">
    <property type="entry name" value="DUF3800"/>
    <property type="match status" value="1"/>
</dbReference>
<evidence type="ECO:0000313" key="1">
    <source>
        <dbReference type="EMBL" id="PWS26169.1"/>
    </source>
</evidence>
<gene>
    <name evidence="1" type="ORF">DHW03_15350</name>
</gene>
<evidence type="ECO:0000313" key="2">
    <source>
        <dbReference type="Proteomes" id="UP000245379"/>
    </source>
</evidence>
<dbReference type="InterPro" id="IPR024524">
    <property type="entry name" value="DUF3800"/>
</dbReference>
<dbReference type="RefSeq" id="WP_109926734.1">
    <property type="nucleotide sequence ID" value="NZ_QGNZ01000004.1"/>
</dbReference>
<evidence type="ECO:0008006" key="3">
    <source>
        <dbReference type="Google" id="ProtNLM"/>
    </source>
</evidence>
<proteinExistence type="predicted"/>
<comment type="caution">
    <text evidence="1">The sequence shown here is derived from an EMBL/GenBank/DDBJ whole genome shotgun (WGS) entry which is preliminary data.</text>
</comment>
<dbReference type="Proteomes" id="UP000245379">
    <property type="component" value="Unassembled WGS sequence"/>
</dbReference>
<name>A0A317EJ94_9SPHI</name>
<reference evidence="1 2" key="1">
    <citation type="submission" date="2018-05" db="EMBL/GenBank/DDBJ databases">
        <title>Pedobacter paludis sp. nov., isolated from wetland soil.</title>
        <authorList>
            <person name="Zhang Y."/>
            <person name="Wang G."/>
        </authorList>
    </citation>
    <scope>NUCLEOTIDE SEQUENCE [LARGE SCALE GENOMIC DNA]</scope>
    <source>
        <strain evidence="1 2">KCTC22721</strain>
    </source>
</reference>
<accession>A0A317EJ94</accession>